<dbReference type="PANTHER" id="PTHR38471:SF2">
    <property type="entry name" value="FOUR HELIX BUNDLE PROTEIN"/>
    <property type="match status" value="1"/>
</dbReference>
<dbReference type="Proteomes" id="UP000280066">
    <property type="component" value="Unassembled WGS sequence"/>
</dbReference>
<protein>
    <submittedName>
        <fullName evidence="1">Four helix bundle protein</fullName>
    </submittedName>
</protein>
<dbReference type="InterPro" id="IPR036583">
    <property type="entry name" value="23S_rRNA_IVS_sf"/>
</dbReference>
<dbReference type="NCBIfam" id="TIGR02436">
    <property type="entry name" value="four helix bundle protein"/>
    <property type="match status" value="1"/>
</dbReference>
<dbReference type="Gene3D" id="1.20.1440.60">
    <property type="entry name" value="23S rRNA-intervening sequence"/>
    <property type="match status" value="1"/>
</dbReference>
<sequence length="118" mass="13106">MHDYRKLRVWHDAIELAVEVYQLTALFPASEKFNLISQMNRAAVSVGSNIGEGAGRGSNAEFIQFLHYASGSCTELITQLTIAERLGFATPVGAELAAERIKSVHRQVFTLIQTLRKE</sequence>
<name>A0A3R9NLC4_9BACT</name>
<dbReference type="EMBL" id="RWIS01000009">
    <property type="protein sequence ID" value="RSK31186.1"/>
    <property type="molecule type" value="Genomic_DNA"/>
</dbReference>
<comment type="caution">
    <text evidence="1">The sequence shown here is derived from an EMBL/GenBank/DDBJ whole genome shotgun (WGS) entry which is preliminary data.</text>
</comment>
<dbReference type="InterPro" id="IPR012657">
    <property type="entry name" value="23S_rRNA-intervening_sequence"/>
</dbReference>
<proteinExistence type="predicted"/>
<reference evidence="1 2" key="1">
    <citation type="submission" date="2018-12" db="EMBL/GenBank/DDBJ databases">
        <authorList>
            <person name="Feng G."/>
            <person name="Zhu H."/>
        </authorList>
    </citation>
    <scope>NUCLEOTIDE SEQUENCE [LARGE SCALE GENOMIC DNA]</scope>
    <source>
        <strain evidence="1 2">9PBR-2</strain>
    </source>
</reference>
<evidence type="ECO:0000313" key="1">
    <source>
        <dbReference type="EMBL" id="RSK31186.1"/>
    </source>
</evidence>
<dbReference type="RefSeq" id="WP_125431692.1">
    <property type="nucleotide sequence ID" value="NZ_RWIS01000009.1"/>
</dbReference>
<organism evidence="1 2">
    <name type="scientific">Hymenobacter metallilatus</name>
    <dbReference type="NCBI Taxonomy" id="2493666"/>
    <lineage>
        <taxon>Bacteria</taxon>
        <taxon>Pseudomonadati</taxon>
        <taxon>Bacteroidota</taxon>
        <taxon>Cytophagia</taxon>
        <taxon>Cytophagales</taxon>
        <taxon>Hymenobacteraceae</taxon>
        <taxon>Hymenobacter</taxon>
    </lineage>
</organism>
<dbReference type="OrthoDB" id="9811959at2"/>
<dbReference type="CDD" id="cd16377">
    <property type="entry name" value="23S_rRNA_IVP_like"/>
    <property type="match status" value="1"/>
</dbReference>
<dbReference type="PANTHER" id="PTHR38471">
    <property type="entry name" value="FOUR HELIX BUNDLE PROTEIN"/>
    <property type="match status" value="1"/>
</dbReference>
<accession>A0A3R9NLC4</accession>
<dbReference type="Pfam" id="PF05635">
    <property type="entry name" value="23S_rRNA_IVP"/>
    <property type="match status" value="1"/>
</dbReference>
<keyword evidence="2" id="KW-1185">Reference proteome</keyword>
<dbReference type="AlphaFoldDB" id="A0A3R9NLC4"/>
<gene>
    <name evidence="1" type="ORF">EI290_14285</name>
</gene>
<dbReference type="SUPFAM" id="SSF158446">
    <property type="entry name" value="IVS-encoded protein-like"/>
    <property type="match status" value="1"/>
</dbReference>
<evidence type="ECO:0000313" key="2">
    <source>
        <dbReference type="Proteomes" id="UP000280066"/>
    </source>
</evidence>